<evidence type="ECO:0000313" key="4">
    <source>
        <dbReference type="EMBL" id="KAF4656915.1"/>
    </source>
</evidence>
<keyword evidence="3" id="KW-0012">Acyltransferase</keyword>
<evidence type="ECO:0000313" key="5">
    <source>
        <dbReference type="Proteomes" id="UP000572268"/>
    </source>
</evidence>
<dbReference type="InterPro" id="IPR042203">
    <property type="entry name" value="Leu/Phe-tRNA_Trfase_C"/>
</dbReference>
<dbReference type="Pfam" id="PF03588">
    <property type="entry name" value="Leu_Phe_trans"/>
    <property type="match status" value="1"/>
</dbReference>
<dbReference type="SUPFAM" id="SSF55729">
    <property type="entry name" value="Acyl-CoA N-acyltransferases (Nat)"/>
    <property type="match status" value="1"/>
</dbReference>
<sequence>MPHLVVSEMRSKLEACLRTNDLNRAQEFIEEERRKIQKPFPAEDLTAALCALVDMSGEPGDAVARVLMELLAGDLALMYVKLSESELLRAFQACISLDDRSDVSFVSVMIAMQDHVSRKKSKFMSSHALATLAASSLRREELIRAEFLVPIAKEIFNRGAKDGGGKKDGLRGLWTKAVPGTALLSFCDTYSTAILKTGMLCDTNIFWLLLAYLRTRTQEYRPAEIARGLRICHRHGCISQDVVRGIIDRVIDILRDFTGREIVTFVDAVTRFGCTDDSRLAFSRIALDVAVGDINSLRPSDVATLLVGLSRFTGNRLKTLDCACVQRFVDKLADAEVEPGEVRPFEIVELPKCLLRNSILHEGLFQRYYGIACGRISVEEMQDTKKELLSAAQVVSIFITYSKAGFSNRQLAAKLGQVLAETAVVMEFRAAQLLAVYRAINRLASAERSAFFAAVLDQINRCVYQLVALGELEVSKSLALLEAGALKLECGTVLIQHTLSQSNDEKIRHEGVELVYYRVSRRMGRQVPDSVMSEREPSDEESDTAEEILGISASELTDQRIVDFIRSSMSRNYYASREWTDEFYTLQAYMGCIAVSYQNRLLMPEMQKRYCMLDFCKLHIPKKIRRAIRRLGPGELTIRTTRDPSGAAIERVIKGIARANGKNNWLGTKYVTILKRMNQRGPIPVGDSTFEVECVEVLDSTGKLLAGEVGYTMGAAYTSLSGFVNRRDPQCCHRAVGLLQMVALAKVLEENGYDFWNLGHPPCGEQMRYKIDLGGDVLPRGDFLRRWDRAREKRPQKRLSLQDPICLRTLLQVF</sequence>
<dbReference type="Gene3D" id="3.40.630.70">
    <property type="entry name" value="Leucyl/phenylalanyl-tRNA-protein transferase, C-terminal domain"/>
    <property type="match status" value="1"/>
</dbReference>
<comment type="caution">
    <text evidence="4">The sequence shown here is derived from an EMBL/GenBank/DDBJ whole genome shotgun (WGS) entry which is preliminary data.</text>
</comment>
<dbReference type="InterPro" id="IPR004616">
    <property type="entry name" value="Leu/Phe-tRNA_Trfase"/>
</dbReference>
<dbReference type="GO" id="GO:0005737">
    <property type="term" value="C:cytoplasm"/>
    <property type="evidence" value="ECO:0007669"/>
    <property type="project" value="TreeGrafter"/>
</dbReference>
<gene>
    <name evidence="4" type="ORF">FOL46_007636</name>
</gene>
<organism evidence="4 5">
    <name type="scientific">Perkinsus olseni</name>
    <name type="common">Perkinsus atlanticus</name>
    <dbReference type="NCBI Taxonomy" id="32597"/>
    <lineage>
        <taxon>Eukaryota</taxon>
        <taxon>Sar</taxon>
        <taxon>Alveolata</taxon>
        <taxon>Perkinsozoa</taxon>
        <taxon>Perkinsea</taxon>
        <taxon>Perkinsida</taxon>
        <taxon>Perkinsidae</taxon>
        <taxon>Perkinsus</taxon>
    </lineage>
</organism>
<keyword evidence="1" id="KW-0963">Cytoplasm</keyword>
<evidence type="ECO:0000256" key="2">
    <source>
        <dbReference type="ARBA" id="ARBA00022679"/>
    </source>
</evidence>
<dbReference type="GO" id="GO:0008914">
    <property type="term" value="F:leucyl-tRNA--protein transferase activity"/>
    <property type="evidence" value="ECO:0007669"/>
    <property type="project" value="InterPro"/>
</dbReference>
<dbReference type="PANTHER" id="PTHR30098">
    <property type="entry name" value="LEUCYL/PHENYLALANYL-TRNA--PROTEIN TRANSFERASE"/>
    <property type="match status" value="1"/>
</dbReference>
<dbReference type="Proteomes" id="UP000572268">
    <property type="component" value="Unassembled WGS sequence"/>
</dbReference>
<dbReference type="InterPro" id="IPR016181">
    <property type="entry name" value="Acyl_CoA_acyltransferase"/>
</dbReference>
<dbReference type="PANTHER" id="PTHR30098:SF2">
    <property type="entry name" value="LEUCYL_PHENYLALANYL-TRNA--PROTEIN TRANSFERASE"/>
    <property type="match status" value="1"/>
</dbReference>
<proteinExistence type="predicted"/>
<reference evidence="4 5" key="1">
    <citation type="submission" date="2020-04" db="EMBL/GenBank/DDBJ databases">
        <title>Perkinsus olseni comparative genomics.</title>
        <authorList>
            <person name="Bogema D.R."/>
        </authorList>
    </citation>
    <scope>NUCLEOTIDE SEQUENCE [LARGE SCALE GENOMIC DNA]</scope>
    <source>
        <strain evidence="4">ATCC PRA-31</strain>
    </source>
</reference>
<evidence type="ECO:0000256" key="1">
    <source>
        <dbReference type="ARBA" id="ARBA00022490"/>
    </source>
</evidence>
<evidence type="ECO:0000256" key="3">
    <source>
        <dbReference type="ARBA" id="ARBA00023315"/>
    </source>
</evidence>
<dbReference type="GO" id="GO:0030163">
    <property type="term" value="P:protein catabolic process"/>
    <property type="evidence" value="ECO:0007669"/>
    <property type="project" value="InterPro"/>
</dbReference>
<dbReference type="AlphaFoldDB" id="A0A7J6LCE6"/>
<name>A0A7J6LCE6_PEROL</name>
<keyword evidence="2" id="KW-0808">Transferase</keyword>
<dbReference type="EMBL" id="JABANN010000550">
    <property type="protein sequence ID" value="KAF4656915.1"/>
    <property type="molecule type" value="Genomic_DNA"/>
</dbReference>
<accession>A0A7J6LCE6</accession>
<protein>
    <submittedName>
        <fullName evidence="4">Uncharacterized protein</fullName>
    </submittedName>
</protein>